<comment type="caution">
    <text evidence="1">The sequence shown here is derived from an EMBL/GenBank/DDBJ whole genome shotgun (WGS) entry which is preliminary data.</text>
</comment>
<reference evidence="1" key="1">
    <citation type="submission" date="2022-07" db="EMBL/GenBank/DDBJ databases">
        <title>Genome Sequence of Phlebia brevispora.</title>
        <authorList>
            <person name="Buettner E."/>
        </authorList>
    </citation>
    <scope>NUCLEOTIDE SEQUENCE</scope>
    <source>
        <strain evidence="1">MPL23</strain>
    </source>
</reference>
<evidence type="ECO:0000313" key="2">
    <source>
        <dbReference type="Proteomes" id="UP001148662"/>
    </source>
</evidence>
<protein>
    <submittedName>
        <fullName evidence="1">Uncharacterized protein</fullName>
    </submittedName>
</protein>
<gene>
    <name evidence="1" type="ORF">NM688_g9177</name>
</gene>
<organism evidence="1 2">
    <name type="scientific">Phlebia brevispora</name>
    <dbReference type="NCBI Taxonomy" id="194682"/>
    <lineage>
        <taxon>Eukaryota</taxon>
        <taxon>Fungi</taxon>
        <taxon>Dikarya</taxon>
        <taxon>Basidiomycota</taxon>
        <taxon>Agaricomycotina</taxon>
        <taxon>Agaricomycetes</taxon>
        <taxon>Polyporales</taxon>
        <taxon>Meruliaceae</taxon>
        <taxon>Phlebia</taxon>
    </lineage>
</organism>
<keyword evidence="2" id="KW-1185">Reference proteome</keyword>
<name>A0ACC1RM42_9APHY</name>
<dbReference type="Proteomes" id="UP001148662">
    <property type="component" value="Unassembled WGS sequence"/>
</dbReference>
<sequence length="137" mass="14230">MSSSTVMPKIVEPGETLSSTEYERRSGGKGANQAVAVARAGGNVTLVGAVGKDGDWIVSNLRLAGVTVTDIVTSNKEPTGRAIIQLTPEGENSIERDPLLLNARVSLSCEENRGCHSPEPFAASYPRPTAGVLVGPA</sequence>
<evidence type="ECO:0000313" key="1">
    <source>
        <dbReference type="EMBL" id="KAJ3520344.1"/>
    </source>
</evidence>
<dbReference type="EMBL" id="JANHOG010002749">
    <property type="protein sequence ID" value="KAJ3520344.1"/>
    <property type="molecule type" value="Genomic_DNA"/>
</dbReference>
<accession>A0ACC1RM42</accession>
<proteinExistence type="predicted"/>